<evidence type="ECO:0000313" key="2">
    <source>
        <dbReference type="EMBL" id="MDC1878580.1"/>
    </source>
</evidence>
<gene>
    <name evidence="1" type="ORF">ERS417307_03031</name>
    <name evidence="3" type="ORF">POZ10_23915</name>
    <name evidence="2" type="ORF">POZ24_00930</name>
</gene>
<reference evidence="1 4" key="1">
    <citation type="submission" date="2015-09" db="EMBL/GenBank/DDBJ databases">
        <authorList>
            <consortium name="Pathogen Informatics"/>
        </authorList>
    </citation>
    <scope>NUCLEOTIDE SEQUENCE [LARGE SCALE GENOMIC DNA]</scope>
    <source>
        <strain evidence="1 4">2789STDY5608791</strain>
    </source>
</reference>
<dbReference type="Proteomes" id="UP001213309">
    <property type="component" value="Unassembled WGS sequence"/>
</dbReference>
<sequence>MKKQIAILTTSLLILNGCGYVPAIGQYLKQNGLAVVIGYEVTHAVVKQ</sequence>
<dbReference type="RefSeq" id="WP_005826486.1">
    <property type="nucleotide sequence ID" value="NZ_BAABYI010000001.1"/>
</dbReference>
<dbReference type="EMBL" id="JAQNSI010000664">
    <property type="protein sequence ID" value="MDC1903658.1"/>
    <property type="molecule type" value="Genomic_DNA"/>
</dbReference>
<dbReference type="GeneID" id="99751459"/>
<dbReference type="EMBL" id="CYZF01000009">
    <property type="protein sequence ID" value="CUP05907.1"/>
    <property type="molecule type" value="Genomic_DNA"/>
</dbReference>
<organism evidence="1 4">
    <name type="scientific">Bacteroides uniformis</name>
    <dbReference type="NCBI Taxonomy" id="820"/>
    <lineage>
        <taxon>Bacteria</taxon>
        <taxon>Pseudomonadati</taxon>
        <taxon>Bacteroidota</taxon>
        <taxon>Bacteroidia</taxon>
        <taxon>Bacteroidales</taxon>
        <taxon>Bacteroidaceae</taxon>
        <taxon>Bacteroides</taxon>
    </lineage>
</organism>
<accession>A0A174K763</accession>
<reference evidence="2" key="2">
    <citation type="submission" date="2022-10" db="EMBL/GenBank/DDBJ databases">
        <title>Human gut microbiome strain richness.</title>
        <authorList>
            <person name="Chen-Liaw A."/>
        </authorList>
    </citation>
    <scope>NUCLEOTIDE SEQUENCE</scope>
    <source>
        <strain evidence="3">1001713st1_F9_1001713B170221_170320</strain>
        <strain evidence="2">1001713st2_A4_1001713B170214_170313</strain>
    </source>
</reference>
<protein>
    <submittedName>
        <fullName evidence="1">Uncharacterized protein</fullName>
    </submittedName>
</protein>
<dbReference type="AlphaFoldDB" id="A0A174K763"/>
<evidence type="ECO:0000313" key="4">
    <source>
        <dbReference type="Proteomes" id="UP000095419"/>
    </source>
</evidence>
<evidence type="ECO:0000313" key="3">
    <source>
        <dbReference type="EMBL" id="MDC1903658.1"/>
    </source>
</evidence>
<dbReference type="Proteomes" id="UP000095419">
    <property type="component" value="Unassembled WGS sequence"/>
</dbReference>
<dbReference type="Proteomes" id="UP001222603">
    <property type="component" value="Unassembled WGS sequence"/>
</dbReference>
<evidence type="ECO:0000313" key="1">
    <source>
        <dbReference type="EMBL" id="CUP05907.1"/>
    </source>
</evidence>
<name>A0A174K763_BACUN</name>
<dbReference type="EMBL" id="JAQNSG010000001">
    <property type="protein sequence ID" value="MDC1878580.1"/>
    <property type="molecule type" value="Genomic_DNA"/>
</dbReference>
<proteinExistence type="predicted"/>